<accession>A0AAN5IC96</accession>
<sequence length="511" mass="59209">MSATGMVFQPTPIRGAALKQIIKSIDPEKATTDGKVRMAREQALRTPKKKTRSSIVKTPKATPKKVVRASIVKTPKATPKKVDPPPTSAEPEEKWKKLRKAGKAPRRDLREVIDREAKRKYATVVVKKRAEKRMEKQRDEATSDQEEQVETTWYDGPVRPEDLDIEILRFKLNTYFLGLYKILHLVSIDESKGATYIVFNGKYELVLRINFIQKDDMEQLNTELKFLEMMELNTAQHFFSTLFDVGFVNKHEVDGLYYYLYIYRGGPTLKQCLSICHGKVSSESVDRLAGQVVKVFEQLCGQGYRLVNFCLGDFTIDARSRVVFLSNLTNIVKVYGVNPDEVEEIVDITAEQRKIGWVGDQDFAPITWHEQGDVHVMSERDSIESLIYMLIHMHTGQLPWTNKGDKLRLKLYHSDLRKRKALIKSLPPSLQCLWVMIRASGENEVDFANIHRMFTRYQNDDEEFRYDWESSIEPTEDQLRLITMKRNIADMQRKMSVMQAIFDNEELLTKR</sequence>
<dbReference type="InterPro" id="IPR011009">
    <property type="entry name" value="Kinase-like_dom_sf"/>
</dbReference>
<dbReference type="InterPro" id="IPR050235">
    <property type="entry name" value="CK1_Ser-Thr_kinase"/>
</dbReference>
<gene>
    <name evidence="2" type="ORF">PMAYCL1PPCAC_31107</name>
</gene>
<protein>
    <submittedName>
        <fullName evidence="2">Uncharacterized protein</fullName>
    </submittedName>
</protein>
<dbReference type="AlphaFoldDB" id="A0AAN5IC96"/>
<dbReference type="Proteomes" id="UP001328107">
    <property type="component" value="Unassembled WGS sequence"/>
</dbReference>
<evidence type="ECO:0000256" key="1">
    <source>
        <dbReference type="SAM" id="MobiDB-lite"/>
    </source>
</evidence>
<reference evidence="3" key="1">
    <citation type="submission" date="2022-10" db="EMBL/GenBank/DDBJ databases">
        <title>Genome assembly of Pristionchus species.</title>
        <authorList>
            <person name="Yoshida K."/>
            <person name="Sommer R.J."/>
        </authorList>
    </citation>
    <scope>NUCLEOTIDE SEQUENCE [LARGE SCALE GENOMIC DNA]</scope>
    <source>
        <strain evidence="3">RS5460</strain>
    </source>
</reference>
<dbReference type="Gene3D" id="1.10.510.10">
    <property type="entry name" value="Transferase(Phosphotransferase) domain 1"/>
    <property type="match status" value="1"/>
</dbReference>
<proteinExistence type="predicted"/>
<keyword evidence="3" id="KW-1185">Reference proteome</keyword>
<comment type="caution">
    <text evidence="2">The sequence shown here is derived from an EMBL/GenBank/DDBJ whole genome shotgun (WGS) entry which is preliminary data.</text>
</comment>
<feature type="region of interest" description="Disordered" evidence="1">
    <location>
        <begin position="39"/>
        <end position="107"/>
    </location>
</feature>
<dbReference type="EMBL" id="BTRK01000006">
    <property type="protein sequence ID" value="GMR60912.1"/>
    <property type="molecule type" value="Genomic_DNA"/>
</dbReference>
<evidence type="ECO:0000313" key="3">
    <source>
        <dbReference type="Proteomes" id="UP001328107"/>
    </source>
</evidence>
<evidence type="ECO:0000313" key="2">
    <source>
        <dbReference type="EMBL" id="GMR60912.1"/>
    </source>
</evidence>
<dbReference type="SUPFAM" id="SSF56112">
    <property type="entry name" value="Protein kinase-like (PK-like)"/>
    <property type="match status" value="1"/>
</dbReference>
<organism evidence="2 3">
    <name type="scientific">Pristionchus mayeri</name>
    <dbReference type="NCBI Taxonomy" id="1317129"/>
    <lineage>
        <taxon>Eukaryota</taxon>
        <taxon>Metazoa</taxon>
        <taxon>Ecdysozoa</taxon>
        <taxon>Nematoda</taxon>
        <taxon>Chromadorea</taxon>
        <taxon>Rhabditida</taxon>
        <taxon>Rhabditina</taxon>
        <taxon>Diplogasteromorpha</taxon>
        <taxon>Diplogasteroidea</taxon>
        <taxon>Neodiplogasteridae</taxon>
        <taxon>Pristionchus</taxon>
    </lineage>
</organism>
<name>A0AAN5IC96_9BILA</name>
<dbReference type="PANTHER" id="PTHR11909">
    <property type="entry name" value="CASEIN KINASE-RELATED"/>
    <property type="match status" value="1"/>
</dbReference>